<dbReference type="Pfam" id="PF01813">
    <property type="entry name" value="ATP-synt_D"/>
    <property type="match status" value="1"/>
</dbReference>
<dbReference type="InterPro" id="IPR002699">
    <property type="entry name" value="V_ATPase_D"/>
</dbReference>
<reference evidence="6" key="2">
    <citation type="journal article" date="2015" name="ISME J.">
        <title>A new class of marine Euryarchaeota group II from the Mediterranean deep chlorophyll maximum.</title>
        <authorList>
            <person name="Martin-Cuadrado A.B."/>
            <person name="Garcia-Heredia I."/>
            <person name="Molto A.G."/>
            <person name="Lopez-Ubeda R."/>
            <person name="Kimes N."/>
            <person name="Lopez-Garcia P."/>
            <person name="Moreira D."/>
            <person name="Rodriguez-Valera F."/>
        </authorList>
    </citation>
    <scope>NUCLEOTIDE SEQUENCE</scope>
</reference>
<evidence type="ECO:0000313" key="6">
    <source>
        <dbReference type="EMBL" id="ANV81273.1"/>
    </source>
</evidence>
<comment type="function">
    <text evidence="4">Component of the A-type ATP synthase that produces ATP from ADP in the presence of a proton gradient across the membrane.</text>
</comment>
<reference evidence="6" key="1">
    <citation type="submission" date="2014-11" db="EMBL/GenBank/DDBJ databases">
        <authorList>
            <person name="Zhu J."/>
            <person name="Qi W."/>
            <person name="Song R."/>
        </authorList>
    </citation>
    <scope>NUCLEOTIDE SEQUENCE</scope>
</reference>
<dbReference type="NCBIfam" id="NF001542">
    <property type="entry name" value="PRK00373.1-1"/>
    <property type="match status" value="1"/>
</dbReference>
<proteinExistence type="inferred from homology"/>
<comment type="similarity">
    <text evidence="1 4">Belongs to the V-ATPase D subunit family.</text>
</comment>
<dbReference type="GO" id="GO:0042777">
    <property type="term" value="P:proton motive force-driven plasma membrane ATP synthesis"/>
    <property type="evidence" value="ECO:0007669"/>
    <property type="project" value="UniProtKB-UniRule"/>
</dbReference>
<dbReference type="PANTHER" id="PTHR11671">
    <property type="entry name" value="V-TYPE ATP SYNTHASE SUBUNIT D"/>
    <property type="match status" value="1"/>
</dbReference>
<dbReference type="AlphaFoldDB" id="A0A1B1TG71"/>
<keyword evidence="4" id="KW-0066">ATP synthesis</keyword>
<dbReference type="Gene3D" id="1.10.287.3240">
    <property type="match status" value="1"/>
</dbReference>
<keyword evidence="4" id="KW-1003">Cell membrane</keyword>
<keyword evidence="4" id="KW-0375">Hydrogen ion transport</keyword>
<dbReference type="GO" id="GO:0046933">
    <property type="term" value="F:proton-transporting ATP synthase activity, rotational mechanism"/>
    <property type="evidence" value="ECO:0007669"/>
    <property type="project" value="UniProtKB-UniRule"/>
</dbReference>
<dbReference type="GO" id="GO:0005524">
    <property type="term" value="F:ATP binding"/>
    <property type="evidence" value="ECO:0007669"/>
    <property type="project" value="UniProtKB-UniRule"/>
</dbReference>
<sequence length="205" mass="23366">MALDIKPTRSELIKLKARIKQTKNGYKLLKMKRDGLFHEFRQLLSKMIEAKRDLTESYRLAKQRIDLANAIEGGLAVRAAAIANSAHPEVEVERRNIMGVVVPSVSGSNLKSTFQERGVGYIGSSPYIDEAGDSFSDLIGKIVTASEMEATLKRLLEEIEATKRRVNALEFKVIPELEEARVFIQLRLEEMEREETFRLKRFKNK</sequence>
<accession>A0A1B1TG71</accession>
<dbReference type="GO" id="GO:0005886">
    <property type="term" value="C:plasma membrane"/>
    <property type="evidence" value="ECO:0007669"/>
    <property type="project" value="UniProtKB-SubCell"/>
</dbReference>
<keyword evidence="5" id="KW-0175">Coiled coil</keyword>
<dbReference type="EMBL" id="KP211934">
    <property type="protein sequence ID" value="ANV81273.1"/>
    <property type="molecule type" value="Genomic_DNA"/>
</dbReference>
<gene>
    <name evidence="4" type="primary">atpD</name>
</gene>
<evidence type="ECO:0000256" key="4">
    <source>
        <dbReference type="HAMAP-Rule" id="MF_00271"/>
    </source>
</evidence>
<name>A0A1B1TG71_9ARCH</name>
<keyword evidence="3 4" id="KW-0406">Ion transport</keyword>
<organism evidence="6">
    <name type="scientific">uncultured Poseidoniia archaeon</name>
    <dbReference type="NCBI Taxonomy" id="1697135"/>
    <lineage>
        <taxon>Archaea</taxon>
        <taxon>Methanobacteriati</taxon>
        <taxon>Thermoplasmatota</taxon>
        <taxon>Candidatus Poseidoniia</taxon>
        <taxon>environmental samples</taxon>
    </lineage>
</organism>
<keyword evidence="4" id="KW-0472">Membrane</keyword>
<dbReference type="GO" id="GO:0046961">
    <property type="term" value="F:proton-transporting ATPase activity, rotational mechanism"/>
    <property type="evidence" value="ECO:0007669"/>
    <property type="project" value="InterPro"/>
</dbReference>
<comment type="subunit">
    <text evidence="4">Has multiple subunits with at least A(3), B(3), C, D, E, F, H, I and proteolipid K(x).</text>
</comment>
<dbReference type="HAMAP" id="MF_00271">
    <property type="entry name" value="ATP_synth_D_arch"/>
    <property type="match status" value="1"/>
</dbReference>
<evidence type="ECO:0000256" key="5">
    <source>
        <dbReference type="SAM" id="Coils"/>
    </source>
</evidence>
<evidence type="ECO:0000256" key="1">
    <source>
        <dbReference type="ARBA" id="ARBA00005850"/>
    </source>
</evidence>
<evidence type="ECO:0000256" key="2">
    <source>
        <dbReference type="ARBA" id="ARBA00022448"/>
    </source>
</evidence>
<keyword evidence="2 4" id="KW-0813">Transport</keyword>
<comment type="subcellular location">
    <subcellularLocation>
        <location evidence="4">Cell membrane</location>
        <topology evidence="4">Peripheral membrane protein</topology>
    </subcellularLocation>
</comment>
<dbReference type="NCBIfam" id="TIGR00309">
    <property type="entry name" value="V_ATPase_subD"/>
    <property type="match status" value="1"/>
</dbReference>
<evidence type="ECO:0000256" key="3">
    <source>
        <dbReference type="ARBA" id="ARBA00023065"/>
    </source>
</evidence>
<protein>
    <recommendedName>
        <fullName evidence="4">A-type ATP synthase subunit D</fullName>
    </recommendedName>
</protein>
<feature type="coiled-coil region" evidence="5">
    <location>
        <begin position="145"/>
        <end position="194"/>
    </location>
</feature>